<dbReference type="Proteomes" id="UP001209854">
    <property type="component" value="Unassembled WGS sequence"/>
</dbReference>
<name>A0ABT3N1L8_9GAMM</name>
<dbReference type="EMBL" id="JAPFCC010000001">
    <property type="protein sequence ID" value="MCW7555528.1"/>
    <property type="molecule type" value="Genomic_DNA"/>
</dbReference>
<evidence type="ECO:0000313" key="2">
    <source>
        <dbReference type="Proteomes" id="UP001209854"/>
    </source>
</evidence>
<gene>
    <name evidence="1" type="ORF">NX722_23475</name>
</gene>
<reference evidence="1 2" key="1">
    <citation type="submission" date="2022-10" db="EMBL/GenBank/DDBJ databases">
        <title>High-quality genome sequences of two octocoral-associated bacteria, Endozoicomonas euniceicola EF212 and Endozoicomonas gorgoniicola PS125.</title>
        <authorList>
            <person name="Chiou Y.-J."/>
            <person name="Chen Y.-H."/>
        </authorList>
    </citation>
    <scope>NUCLEOTIDE SEQUENCE [LARGE SCALE GENOMIC DNA]</scope>
    <source>
        <strain evidence="1 2">PS125</strain>
    </source>
</reference>
<proteinExistence type="predicted"/>
<comment type="caution">
    <text evidence="1">The sequence shown here is derived from an EMBL/GenBank/DDBJ whole genome shotgun (WGS) entry which is preliminary data.</text>
</comment>
<dbReference type="RefSeq" id="WP_262565279.1">
    <property type="nucleotide sequence ID" value="NZ_JAPFCC010000001.1"/>
</dbReference>
<keyword evidence="2" id="KW-1185">Reference proteome</keyword>
<sequence length="459" mass="52366">MLSLRYNPGAMRIALNLFPLGDNRMETRPGARQLITGNINRAIGWGNRIAYEKYGYLFVQDAIETNLRPRTANLQMCGATFQSLIKYGDREERLYIGSGKDIFYLRRRTNTTENPTLYESVTITNEVKDADNNPYQLPQTRAIASWRNRLWAGDGTHTVYHTEHDKPHLWDPLNAIEFQSGTQNDVTALCPFGDSLIVATPSSLWAVTGDSKYNFQRDKIVNGNGAVNQRCITTDGQRLYYLDRNGVFELGQDEPLSGAIEDLFRAPDNDAELMLDPMGVFLYLLYDRHIYVYNTLKGGWGQLDVEAKGLIKAGDRMGWYGKTGLWLMGSRYAPDVLHDGSQQAVRSHLRTWPVQPNPYGMTSLNRSYISMLGVYQNTGSYSVYEDDEDTAIVSEPFDLYRKEPDFLQIGSHKLYKEKPQRVYDEIPVNTANEQFEHELVTEGYFQLISFEPSYTHQGS</sequence>
<accession>A0ABT3N1L8</accession>
<evidence type="ECO:0000313" key="1">
    <source>
        <dbReference type="EMBL" id="MCW7555528.1"/>
    </source>
</evidence>
<protein>
    <submittedName>
        <fullName evidence="1">Uncharacterized protein</fullName>
    </submittedName>
</protein>
<dbReference type="SUPFAM" id="SSF82171">
    <property type="entry name" value="DPP6 N-terminal domain-like"/>
    <property type="match status" value="1"/>
</dbReference>
<organism evidence="1 2">
    <name type="scientific">Endozoicomonas gorgoniicola</name>
    <dbReference type="NCBI Taxonomy" id="1234144"/>
    <lineage>
        <taxon>Bacteria</taxon>
        <taxon>Pseudomonadati</taxon>
        <taxon>Pseudomonadota</taxon>
        <taxon>Gammaproteobacteria</taxon>
        <taxon>Oceanospirillales</taxon>
        <taxon>Endozoicomonadaceae</taxon>
        <taxon>Endozoicomonas</taxon>
    </lineage>
</organism>